<reference key="1">
    <citation type="submission" date="2007-01" db="EMBL/GenBank/DDBJ databases">
        <title>The Genome Sequence of Puccinia graminis f. sp. tritici Strain CRL 75-36-700-3.</title>
        <authorList>
            <consortium name="The Broad Institute Genome Sequencing Platform"/>
            <person name="Birren B."/>
            <person name="Lander E."/>
            <person name="Galagan J."/>
            <person name="Nusbaum C."/>
            <person name="Devon K."/>
            <person name="Cuomo C."/>
            <person name="Jaffe D."/>
            <person name="Butler J."/>
            <person name="Alvarez P."/>
            <person name="Gnerre S."/>
            <person name="Grabherr M."/>
            <person name="Mauceli E."/>
            <person name="Brockman W."/>
            <person name="Young S."/>
            <person name="LaButti K."/>
            <person name="Sykes S."/>
            <person name="DeCaprio D."/>
            <person name="Crawford M."/>
            <person name="Koehrsen M."/>
            <person name="Engels R."/>
            <person name="Montgomery P."/>
            <person name="Pearson M."/>
            <person name="Howarth C."/>
            <person name="Larson L."/>
            <person name="White J."/>
            <person name="Zeng Q."/>
            <person name="Kodira C."/>
            <person name="Yandava C."/>
            <person name="Alvarado L."/>
            <person name="O'Leary S."/>
            <person name="Szabo L."/>
            <person name="Dean R."/>
            <person name="Schein J."/>
        </authorList>
    </citation>
    <scope>NUCLEOTIDE SEQUENCE</scope>
    <source>
        <strain>CRL 75-36-700-3</strain>
    </source>
</reference>
<dbReference type="EMBL" id="DS178296">
    <property type="protein sequence ID" value="EFP85709.1"/>
    <property type="molecule type" value="Genomic_DNA"/>
</dbReference>
<evidence type="ECO:0000313" key="2">
    <source>
        <dbReference type="Proteomes" id="UP000008783"/>
    </source>
</evidence>
<gene>
    <name evidence="1" type="ORF">PGTG_11038</name>
</gene>
<protein>
    <submittedName>
        <fullName evidence="1">Uncharacterized protein</fullName>
    </submittedName>
</protein>
<dbReference type="VEuPathDB" id="FungiDB:PGTG_11038"/>
<evidence type="ECO:0000313" key="1">
    <source>
        <dbReference type="EMBL" id="EFP85709.1"/>
    </source>
</evidence>
<dbReference type="InParanoid" id="E3KN73"/>
<dbReference type="GeneID" id="10544275"/>
<accession>E3KN73</accession>
<dbReference type="AlphaFoldDB" id="E3KN73"/>
<reference evidence="2" key="2">
    <citation type="journal article" date="2011" name="Proc. Natl. Acad. Sci. U.S.A.">
        <title>Obligate biotrophy features unraveled by the genomic analysis of rust fungi.</title>
        <authorList>
            <person name="Duplessis S."/>
            <person name="Cuomo C.A."/>
            <person name="Lin Y.-C."/>
            <person name="Aerts A."/>
            <person name="Tisserant E."/>
            <person name="Veneault-Fourrey C."/>
            <person name="Joly D.L."/>
            <person name="Hacquard S."/>
            <person name="Amselem J."/>
            <person name="Cantarel B.L."/>
            <person name="Chiu R."/>
            <person name="Coutinho P.M."/>
            <person name="Feau N."/>
            <person name="Field M."/>
            <person name="Frey P."/>
            <person name="Gelhaye E."/>
            <person name="Goldberg J."/>
            <person name="Grabherr M.G."/>
            <person name="Kodira C.D."/>
            <person name="Kohler A."/>
            <person name="Kuees U."/>
            <person name="Lindquist E.A."/>
            <person name="Lucas S.M."/>
            <person name="Mago R."/>
            <person name="Mauceli E."/>
            <person name="Morin E."/>
            <person name="Murat C."/>
            <person name="Pangilinan J.L."/>
            <person name="Park R."/>
            <person name="Pearson M."/>
            <person name="Quesneville H."/>
            <person name="Rouhier N."/>
            <person name="Sakthikumar S."/>
            <person name="Salamov A.A."/>
            <person name="Schmutz J."/>
            <person name="Selles B."/>
            <person name="Shapiro H."/>
            <person name="Tanguay P."/>
            <person name="Tuskan G.A."/>
            <person name="Henrissat B."/>
            <person name="Van de Peer Y."/>
            <person name="Rouze P."/>
            <person name="Ellis J.G."/>
            <person name="Dodds P.N."/>
            <person name="Schein J.E."/>
            <person name="Zhong S."/>
            <person name="Hamelin R.C."/>
            <person name="Grigoriev I.V."/>
            <person name="Szabo L.J."/>
            <person name="Martin F."/>
        </authorList>
    </citation>
    <scope>NUCLEOTIDE SEQUENCE [LARGE SCALE GENOMIC DNA]</scope>
    <source>
        <strain evidence="2">CRL 75-36-700-3 / race SCCL</strain>
    </source>
</reference>
<proteinExistence type="predicted"/>
<dbReference type="KEGG" id="pgr:PGTG_11038"/>
<keyword evidence="2" id="KW-1185">Reference proteome</keyword>
<name>E3KN73_PUCGT</name>
<dbReference type="Proteomes" id="UP000008783">
    <property type="component" value="Unassembled WGS sequence"/>
</dbReference>
<dbReference type="HOGENOM" id="CLU_2110171_0_0_1"/>
<dbReference type="RefSeq" id="XP_003330128.1">
    <property type="nucleotide sequence ID" value="XM_003330080.1"/>
</dbReference>
<organism evidence="1 2">
    <name type="scientific">Puccinia graminis f. sp. tritici (strain CRL 75-36-700-3 / race SCCL)</name>
    <name type="common">Black stem rust fungus</name>
    <dbReference type="NCBI Taxonomy" id="418459"/>
    <lineage>
        <taxon>Eukaryota</taxon>
        <taxon>Fungi</taxon>
        <taxon>Dikarya</taxon>
        <taxon>Basidiomycota</taxon>
        <taxon>Pucciniomycotina</taxon>
        <taxon>Pucciniomycetes</taxon>
        <taxon>Pucciniales</taxon>
        <taxon>Pucciniaceae</taxon>
        <taxon>Puccinia</taxon>
    </lineage>
</organism>
<sequence>MDNKSKTYFCVRKTFSGGIRRFSLKSYYNRRSKAPIKQLENGIKADFSGYKQCVLVINNLRWDRQKWKGPDHFEKNQNHFCISNVVGLKEVAGDYLLLAKATSAIKGSKLGINHG</sequence>